<sequence length="204" mass="22380">MSALGAGTRGAAAGVLGTAAMDILWYYRYRHAGGKSRLVDWETSAGLDGWQNAPAPAKFGRLLIQRALHADLPASSARAVNNLVHWSTGIGWGVVFGVVESARGRHTLWCGLPFGAAVWLQSYAVLAPAKLYKPIWDYDAKTLANDLSAHLLYGVTTAAALNRLGRRRTVRRSRVTTRLDKARNDFTADLKMFTLRTQLKRLES</sequence>
<dbReference type="EMBL" id="BLKT01000003">
    <property type="protein sequence ID" value="GFG56554.1"/>
    <property type="molecule type" value="Genomic_DNA"/>
</dbReference>
<dbReference type="Proteomes" id="UP000465241">
    <property type="component" value="Unassembled WGS sequence"/>
</dbReference>
<keyword evidence="1" id="KW-0812">Transmembrane</keyword>
<keyword evidence="1" id="KW-0472">Membrane</keyword>
<feature type="transmembrane region" description="Helical" evidence="1">
    <location>
        <begin position="108"/>
        <end position="127"/>
    </location>
</feature>
<dbReference type="RefSeq" id="WP_193488139.1">
    <property type="nucleotide sequence ID" value="NZ_BAAAMC010000028.1"/>
</dbReference>
<organism evidence="2 3">
    <name type="scientific">Mycolicibacterium murale</name>
    <dbReference type="NCBI Taxonomy" id="182220"/>
    <lineage>
        <taxon>Bacteria</taxon>
        <taxon>Bacillati</taxon>
        <taxon>Actinomycetota</taxon>
        <taxon>Actinomycetes</taxon>
        <taxon>Mycobacteriales</taxon>
        <taxon>Mycobacteriaceae</taxon>
        <taxon>Mycolicibacterium</taxon>
    </lineage>
</organism>
<feature type="transmembrane region" description="Helical" evidence="1">
    <location>
        <begin position="147"/>
        <end position="164"/>
    </location>
</feature>
<dbReference type="AlphaFoldDB" id="A0A7I9WFT5"/>
<gene>
    <name evidence="2" type="ORF">MMUR_06900</name>
</gene>
<name>A0A7I9WFT5_9MYCO</name>
<feature type="transmembrane region" description="Helical" evidence="1">
    <location>
        <begin position="6"/>
        <end position="27"/>
    </location>
</feature>
<comment type="caution">
    <text evidence="2">The sequence shown here is derived from an EMBL/GenBank/DDBJ whole genome shotgun (WGS) entry which is preliminary data.</text>
</comment>
<accession>A0A7I9WFT5</accession>
<evidence type="ECO:0000313" key="3">
    <source>
        <dbReference type="Proteomes" id="UP000465241"/>
    </source>
</evidence>
<evidence type="ECO:0000313" key="2">
    <source>
        <dbReference type="EMBL" id="GFG56554.1"/>
    </source>
</evidence>
<reference evidence="2 3" key="1">
    <citation type="journal article" date="2019" name="Emerg. Microbes Infect.">
        <title>Comprehensive subspecies identification of 175 nontuberculous mycobacteria species based on 7547 genomic profiles.</title>
        <authorList>
            <person name="Matsumoto Y."/>
            <person name="Kinjo T."/>
            <person name="Motooka D."/>
            <person name="Nabeya D."/>
            <person name="Jung N."/>
            <person name="Uechi K."/>
            <person name="Horii T."/>
            <person name="Iida T."/>
            <person name="Fujita J."/>
            <person name="Nakamura S."/>
        </authorList>
    </citation>
    <scope>NUCLEOTIDE SEQUENCE [LARGE SCALE GENOMIC DNA]</scope>
    <source>
        <strain evidence="2 3">JCM 13392</strain>
    </source>
</reference>
<evidence type="ECO:0000256" key="1">
    <source>
        <dbReference type="SAM" id="Phobius"/>
    </source>
</evidence>
<evidence type="ECO:0008006" key="4">
    <source>
        <dbReference type="Google" id="ProtNLM"/>
    </source>
</evidence>
<protein>
    <recommendedName>
        <fullName evidence="4">DUF1440 domain-containing protein</fullName>
    </recommendedName>
</protein>
<keyword evidence="1" id="KW-1133">Transmembrane helix</keyword>
<proteinExistence type="predicted"/>
<keyword evidence="3" id="KW-1185">Reference proteome</keyword>